<evidence type="ECO:0000256" key="1">
    <source>
        <dbReference type="SAM" id="Phobius"/>
    </source>
</evidence>
<name>A0A2N1J319_9BACT</name>
<keyword evidence="1" id="KW-0812">Transmembrane</keyword>
<comment type="caution">
    <text evidence="2">The sequence shown here is derived from an EMBL/GenBank/DDBJ whole genome shotgun (WGS) entry which is preliminary data.</text>
</comment>
<dbReference type="AlphaFoldDB" id="A0A2N1J319"/>
<gene>
    <name evidence="2" type="ORF">CP960_06890</name>
</gene>
<evidence type="ECO:0000313" key="2">
    <source>
        <dbReference type="EMBL" id="PKI80957.1"/>
    </source>
</evidence>
<protein>
    <submittedName>
        <fullName evidence="2">Uncharacterized protein</fullName>
    </submittedName>
</protein>
<dbReference type="EMBL" id="NXIF01000026">
    <property type="protein sequence ID" value="PKI80957.1"/>
    <property type="molecule type" value="Genomic_DNA"/>
</dbReference>
<feature type="transmembrane region" description="Helical" evidence="1">
    <location>
        <begin position="12"/>
        <end position="38"/>
    </location>
</feature>
<feature type="transmembrane region" description="Helical" evidence="1">
    <location>
        <begin position="50"/>
        <end position="69"/>
    </location>
</feature>
<organism evidence="2 3">
    <name type="scientific">Malaciobacter halophilus</name>
    <dbReference type="NCBI Taxonomy" id="197482"/>
    <lineage>
        <taxon>Bacteria</taxon>
        <taxon>Pseudomonadati</taxon>
        <taxon>Campylobacterota</taxon>
        <taxon>Epsilonproteobacteria</taxon>
        <taxon>Campylobacterales</taxon>
        <taxon>Arcobacteraceae</taxon>
        <taxon>Malaciobacter</taxon>
    </lineage>
</organism>
<dbReference type="RefSeq" id="WP_101184681.1">
    <property type="nucleotide sequence ID" value="NZ_CP031218.1"/>
</dbReference>
<keyword evidence="1" id="KW-1133">Transmembrane helix</keyword>
<dbReference type="Proteomes" id="UP000233248">
    <property type="component" value="Unassembled WGS sequence"/>
</dbReference>
<dbReference type="KEGG" id="ahs:AHALO_2269"/>
<sequence length="94" mass="10655">MLGVIKDYLLTVLVRMIVGYILFLSIVTIAFLAYALIFNWSDAVALASRLASNEIVSLVVWLPFALAWFRDDRKGGMPTDDMSFTEKQLLGFYK</sequence>
<accession>A0A2N1J319</accession>
<proteinExistence type="predicted"/>
<keyword evidence="3" id="KW-1185">Reference proteome</keyword>
<evidence type="ECO:0000313" key="3">
    <source>
        <dbReference type="Proteomes" id="UP000233248"/>
    </source>
</evidence>
<reference evidence="2 3" key="1">
    <citation type="submission" date="2017-09" db="EMBL/GenBank/DDBJ databases">
        <title>Genomics of the genus Arcobacter.</title>
        <authorList>
            <person name="Perez-Cataluna A."/>
            <person name="Figueras M.J."/>
            <person name="Salas-Masso N."/>
        </authorList>
    </citation>
    <scope>NUCLEOTIDE SEQUENCE [LARGE SCALE GENOMIC DNA]</scope>
    <source>
        <strain evidence="2 3">DSM 18005</strain>
    </source>
</reference>
<keyword evidence="1" id="KW-0472">Membrane</keyword>